<reference evidence="9 10" key="1">
    <citation type="submission" date="2015-06" db="EMBL/GenBank/DDBJ databases">
        <title>Marinobacter subterrani, a genetically tractable neutrophilic iron-oxidizing strain isolated from the Soudan Iron Mine.</title>
        <authorList>
            <person name="Bonis B.M."/>
            <person name="Gralnick J.A."/>
        </authorList>
    </citation>
    <scope>NUCLEOTIDE SEQUENCE [LARGE SCALE GENOMIC DNA]</scope>
    <source>
        <strain evidence="9 10">JG233</strain>
    </source>
</reference>
<dbReference type="InterPro" id="IPR013766">
    <property type="entry name" value="Thioredoxin_domain"/>
</dbReference>
<comment type="caution">
    <text evidence="9">The sequence shown here is derived from an EMBL/GenBank/DDBJ whole genome shotgun (WGS) entry which is preliminary data.</text>
</comment>
<dbReference type="InterPro" id="IPR049299">
    <property type="entry name" value="Thio2_N"/>
</dbReference>
<keyword evidence="9" id="KW-0560">Oxidoreductase</keyword>
<gene>
    <name evidence="9" type="ORF">Msub_12123</name>
</gene>
<dbReference type="InterPro" id="IPR005746">
    <property type="entry name" value="Thioredoxin"/>
</dbReference>
<dbReference type="Proteomes" id="UP000036102">
    <property type="component" value="Unassembled WGS sequence"/>
</dbReference>
<dbReference type="AlphaFoldDB" id="A0A0J7JDG1"/>
<dbReference type="Gene3D" id="2.30.30.380">
    <property type="entry name" value="Zn-finger domain of Sec23/24"/>
    <property type="match status" value="1"/>
</dbReference>
<keyword evidence="6" id="KW-0676">Redox-active center</keyword>
<evidence type="ECO:0000256" key="7">
    <source>
        <dbReference type="NCBIfam" id="TIGR01068"/>
    </source>
</evidence>
<dbReference type="PROSITE" id="PS51352">
    <property type="entry name" value="THIOREDOXIN_2"/>
    <property type="match status" value="1"/>
</dbReference>
<keyword evidence="5" id="KW-1015">Disulfide bond</keyword>
<keyword evidence="3" id="KW-0479">Metal-binding</keyword>
<sequence length="147" mass="16363">MTTDIRHLVCPHCHKVNRVPADKLSSGGNCGACKQPLWPDQVLELTDQSFPAHTGRSDVPVLVDFWASWCGPCKMMAPQFEQAAKDWRGKVRFAKLNTEQAQGPASQFGIRSIPTMILFQNGREVARQSGAMNQAQISQWLQSKGIR</sequence>
<dbReference type="GO" id="GO:0015035">
    <property type="term" value="F:protein-disulfide reductase activity"/>
    <property type="evidence" value="ECO:0007669"/>
    <property type="project" value="UniProtKB-UniRule"/>
</dbReference>
<protein>
    <recommendedName>
        <fullName evidence="7">Thioredoxin</fullName>
    </recommendedName>
</protein>
<keyword evidence="4" id="KW-0249">Electron transport</keyword>
<dbReference type="PANTHER" id="PTHR45663:SF11">
    <property type="entry name" value="GEO12009P1"/>
    <property type="match status" value="1"/>
</dbReference>
<feature type="domain" description="Thioredoxin" evidence="8">
    <location>
        <begin position="39"/>
        <end position="146"/>
    </location>
</feature>
<dbReference type="InterPro" id="IPR036249">
    <property type="entry name" value="Thioredoxin-like_sf"/>
</dbReference>
<dbReference type="PRINTS" id="PR00421">
    <property type="entry name" value="THIOREDOXIN"/>
</dbReference>
<evidence type="ECO:0000256" key="4">
    <source>
        <dbReference type="ARBA" id="ARBA00022982"/>
    </source>
</evidence>
<organism evidence="9 10">
    <name type="scientific">Marinobacter subterrani</name>
    <dbReference type="NCBI Taxonomy" id="1658765"/>
    <lineage>
        <taxon>Bacteria</taxon>
        <taxon>Pseudomonadati</taxon>
        <taxon>Pseudomonadota</taxon>
        <taxon>Gammaproteobacteria</taxon>
        <taxon>Pseudomonadales</taxon>
        <taxon>Marinobacteraceae</taxon>
        <taxon>Marinobacter</taxon>
    </lineage>
</organism>
<name>A0A0J7JDG1_9GAMM</name>
<evidence type="ECO:0000256" key="2">
    <source>
        <dbReference type="ARBA" id="ARBA00022448"/>
    </source>
</evidence>
<evidence type="ECO:0000256" key="1">
    <source>
        <dbReference type="ARBA" id="ARBA00008987"/>
    </source>
</evidence>
<dbReference type="GO" id="GO:0046872">
    <property type="term" value="F:metal ion binding"/>
    <property type="evidence" value="ECO:0007669"/>
    <property type="project" value="UniProtKB-KW"/>
</dbReference>
<dbReference type="PANTHER" id="PTHR45663">
    <property type="entry name" value="GEO12009P1"/>
    <property type="match status" value="1"/>
</dbReference>
<dbReference type="PATRIC" id="fig|1658765.3.peg.2128"/>
<comment type="similarity">
    <text evidence="1">Belongs to the thioredoxin family.</text>
</comment>
<dbReference type="OrthoDB" id="9790390at2"/>
<dbReference type="FunFam" id="3.40.30.10:FF:000001">
    <property type="entry name" value="Thioredoxin"/>
    <property type="match status" value="1"/>
</dbReference>
<dbReference type="InterPro" id="IPR017937">
    <property type="entry name" value="Thioredoxin_CS"/>
</dbReference>
<dbReference type="Pfam" id="PF21352">
    <property type="entry name" value="Zn_ribbon_Thio2"/>
    <property type="match status" value="1"/>
</dbReference>
<dbReference type="EMBL" id="LFBU01000001">
    <property type="protein sequence ID" value="KMQ75914.1"/>
    <property type="molecule type" value="Genomic_DNA"/>
</dbReference>
<evidence type="ECO:0000256" key="3">
    <source>
        <dbReference type="ARBA" id="ARBA00022723"/>
    </source>
</evidence>
<dbReference type="GO" id="GO:0005737">
    <property type="term" value="C:cytoplasm"/>
    <property type="evidence" value="ECO:0007669"/>
    <property type="project" value="TreeGrafter"/>
</dbReference>
<accession>A0A0J7JDG1</accession>
<evidence type="ECO:0000259" key="8">
    <source>
        <dbReference type="PROSITE" id="PS51352"/>
    </source>
</evidence>
<dbReference type="RefSeq" id="WP_048495962.1">
    <property type="nucleotide sequence ID" value="NZ_LFBU01000001.1"/>
</dbReference>
<dbReference type="Gene3D" id="3.40.30.10">
    <property type="entry name" value="Glutaredoxin"/>
    <property type="match status" value="1"/>
</dbReference>
<evidence type="ECO:0000256" key="5">
    <source>
        <dbReference type="ARBA" id="ARBA00023157"/>
    </source>
</evidence>
<evidence type="ECO:0000313" key="9">
    <source>
        <dbReference type="EMBL" id="KMQ75914.1"/>
    </source>
</evidence>
<dbReference type="NCBIfam" id="TIGR01068">
    <property type="entry name" value="thioredoxin"/>
    <property type="match status" value="1"/>
</dbReference>
<proteinExistence type="inferred from homology"/>
<keyword evidence="10" id="KW-1185">Reference proteome</keyword>
<dbReference type="NCBIfam" id="NF008229">
    <property type="entry name" value="PRK10996.1"/>
    <property type="match status" value="1"/>
</dbReference>
<dbReference type="STRING" id="1658765.Msub_12123"/>
<dbReference type="Pfam" id="PF00085">
    <property type="entry name" value="Thioredoxin"/>
    <property type="match status" value="1"/>
</dbReference>
<keyword evidence="2" id="KW-0813">Transport</keyword>
<dbReference type="PROSITE" id="PS00194">
    <property type="entry name" value="THIOREDOXIN_1"/>
    <property type="match status" value="1"/>
</dbReference>
<dbReference type="SUPFAM" id="SSF52833">
    <property type="entry name" value="Thioredoxin-like"/>
    <property type="match status" value="1"/>
</dbReference>
<evidence type="ECO:0000256" key="6">
    <source>
        <dbReference type="ARBA" id="ARBA00023284"/>
    </source>
</evidence>
<evidence type="ECO:0000313" key="10">
    <source>
        <dbReference type="Proteomes" id="UP000036102"/>
    </source>
</evidence>
<dbReference type="CDD" id="cd02947">
    <property type="entry name" value="TRX_family"/>
    <property type="match status" value="1"/>
</dbReference>